<evidence type="ECO:0000313" key="1">
    <source>
        <dbReference type="EMBL" id="EDO53224.1"/>
    </source>
</evidence>
<name>A0ABC9N961_BACUC</name>
<keyword evidence="2" id="KW-1185">Reference proteome</keyword>
<comment type="caution">
    <text evidence="1">The sequence shown here is derived from an EMBL/GenBank/DDBJ whole genome shotgun (WGS) entry which is preliminary data.</text>
</comment>
<organism evidence="1 2">
    <name type="scientific">Bacteroides uniformis (strain ATCC 8492 / DSM 6597 / CCUG 4942 / CIP 103695 / JCM 5828 / KCTC 5204 / NCTC 13054 / VPI 0061)</name>
    <dbReference type="NCBI Taxonomy" id="411479"/>
    <lineage>
        <taxon>Bacteria</taxon>
        <taxon>Pseudomonadati</taxon>
        <taxon>Bacteroidota</taxon>
        <taxon>Bacteroidia</taxon>
        <taxon>Bacteroidales</taxon>
        <taxon>Bacteroidaceae</taxon>
        <taxon>Bacteroides</taxon>
    </lineage>
</organism>
<dbReference type="Proteomes" id="UP000004110">
    <property type="component" value="Unassembled WGS sequence"/>
</dbReference>
<protein>
    <submittedName>
        <fullName evidence="1">Uncharacterized protein</fullName>
    </submittedName>
</protein>
<sequence length="38" mass="4482">MLIFSVYFCGARCSYIYIYSCTLHQPHRAVLRLAPKIF</sequence>
<accession>A0ABC9N961</accession>
<dbReference type="EMBL" id="AAYH02000046">
    <property type="protein sequence ID" value="EDO53224.1"/>
    <property type="molecule type" value="Genomic_DNA"/>
</dbReference>
<gene>
    <name evidence="1" type="ORF">BACUNI_03239</name>
</gene>
<reference evidence="1" key="2">
    <citation type="submission" date="2013-11" db="EMBL/GenBank/DDBJ databases">
        <title>Draft genome sequence of Bacteroides uniformis (ATCC 8492).</title>
        <authorList>
            <person name="Sudarsanam P."/>
            <person name="Ley R."/>
            <person name="Guruge J."/>
            <person name="Turnbaugh P.J."/>
            <person name="Mahowald M."/>
            <person name="Liep D."/>
            <person name="Gordon J."/>
        </authorList>
    </citation>
    <scope>NUCLEOTIDE SEQUENCE</scope>
    <source>
        <strain evidence="1">ATCC 8492</strain>
    </source>
</reference>
<dbReference type="AlphaFoldDB" id="A0ABC9N961"/>
<reference evidence="1" key="1">
    <citation type="submission" date="2007-06" db="EMBL/GenBank/DDBJ databases">
        <authorList>
            <person name="Fulton L."/>
            <person name="Clifton S."/>
            <person name="Fulton B."/>
            <person name="Xu J."/>
            <person name="Minx P."/>
            <person name="Pepin K.H."/>
            <person name="Johnson M."/>
            <person name="Thiruvilangam P."/>
            <person name="Bhonagiri V."/>
            <person name="Nash W.E."/>
            <person name="Mardis E.R."/>
            <person name="Wilson R.K."/>
        </authorList>
    </citation>
    <scope>NUCLEOTIDE SEQUENCE [LARGE SCALE GENOMIC DNA]</scope>
    <source>
        <strain evidence="1">ATCC 8492</strain>
    </source>
</reference>
<proteinExistence type="predicted"/>
<evidence type="ECO:0000313" key="2">
    <source>
        <dbReference type="Proteomes" id="UP000004110"/>
    </source>
</evidence>